<evidence type="ECO:0000313" key="1">
    <source>
        <dbReference type="EMBL" id="VDN98672.1"/>
    </source>
</evidence>
<dbReference type="EMBL" id="UZAE01001480">
    <property type="protein sequence ID" value="VDN98672.1"/>
    <property type="molecule type" value="Genomic_DNA"/>
</dbReference>
<sequence>MIPGSGRASKALILCHVDSAFFSTNRLMSQPRLNRIVIWSKAESNTSTISSNWLVQQASTSNTGAQFPLLIGWGDIFTEYTTDARRNSQIFASLLKRPEYTNLKASKISPIFLNPPTIPATASELENLYRNIKNTSIYVQIGPDNYYGPSFFPKQTETNNPRITRKSFIGFDLSLTIQHSVIEVAIAHLVANLDVIRLAYILETIGEFDLFDGNCLQPVTVPEELARSFQRRTETPFTRQILLDEEIFGFLSGTIGHFRVYYVADFENPEELLNAILVDDANVFVVKAKQESTLKILQTAQTKNILQHPFSWLTFNGAVTLAENDLNVQNANFIAIELSPNGNLFDYPEFTEIPKPITSVDLIFRDTAVFALSTLAEQLNKPIENVSYITTTIEGVNKETIKQTWNFYSYVNAQYNIESSYKVTVSENGSVSATFQNLKSPPTTQEVLEMMQSRTLRLGTIVAPPLVTTELDTRGKLVPKGPEIAVAMEIMRRLNLSYEITIFDSPMNVRSGDGLSGLFKHLSQSVSWLQFEFLIEPTSRVLIKLEIPTV</sequence>
<name>A0A3P7SVB2_RODNA</name>
<dbReference type="Proteomes" id="UP000278807">
    <property type="component" value="Unassembled WGS sequence"/>
</dbReference>
<accession>A0A3P7SVB2</accession>
<reference evidence="1 2" key="1">
    <citation type="submission" date="2018-11" db="EMBL/GenBank/DDBJ databases">
        <authorList>
            <consortium name="Pathogen Informatics"/>
        </authorList>
    </citation>
    <scope>NUCLEOTIDE SEQUENCE [LARGE SCALE GENOMIC DNA]</scope>
</reference>
<gene>
    <name evidence="1" type="ORF">HNAJ_LOCUS2813</name>
</gene>
<protein>
    <submittedName>
        <fullName evidence="1">Uncharacterized protein</fullName>
    </submittedName>
</protein>
<proteinExistence type="predicted"/>
<keyword evidence="2" id="KW-1185">Reference proteome</keyword>
<dbReference type="AlphaFoldDB" id="A0A3P7SVB2"/>
<evidence type="ECO:0000313" key="2">
    <source>
        <dbReference type="Proteomes" id="UP000278807"/>
    </source>
</evidence>
<organism evidence="1 2">
    <name type="scientific">Rodentolepis nana</name>
    <name type="common">Dwarf tapeworm</name>
    <name type="synonym">Hymenolepis nana</name>
    <dbReference type="NCBI Taxonomy" id="102285"/>
    <lineage>
        <taxon>Eukaryota</taxon>
        <taxon>Metazoa</taxon>
        <taxon>Spiralia</taxon>
        <taxon>Lophotrochozoa</taxon>
        <taxon>Platyhelminthes</taxon>
        <taxon>Cestoda</taxon>
        <taxon>Eucestoda</taxon>
        <taxon>Cyclophyllidea</taxon>
        <taxon>Hymenolepididae</taxon>
        <taxon>Rodentolepis</taxon>
    </lineage>
</organism>